<dbReference type="InterPro" id="IPR001251">
    <property type="entry name" value="CRAL-TRIO_dom"/>
</dbReference>
<dbReference type="STRING" id="763407.A0A162PLB4"/>
<dbReference type="VEuPathDB" id="FungiDB:PHYBLDRAFT_172001"/>
<evidence type="ECO:0000256" key="2">
    <source>
        <dbReference type="SAM" id="Phobius"/>
    </source>
</evidence>
<feature type="compositionally biased region" description="Basic and acidic residues" evidence="1">
    <location>
        <begin position="316"/>
        <end position="342"/>
    </location>
</feature>
<dbReference type="GeneID" id="28997619"/>
<reference evidence="5" key="1">
    <citation type="submission" date="2015-06" db="EMBL/GenBank/DDBJ databases">
        <title>Expansion of signal transduction pathways in fungi by whole-genome duplication.</title>
        <authorList>
            <consortium name="DOE Joint Genome Institute"/>
            <person name="Corrochano L.M."/>
            <person name="Kuo A."/>
            <person name="Marcet-Houben M."/>
            <person name="Polaino S."/>
            <person name="Salamov A."/>
            <person name="Villalobos J.M."/>
            <person name="Alvarez M.I."/>
            <person name="Avalos J."/>
            <person name="Benito E.P."/>
            <person name="Benoit I."/>
            <person name="Burger G."/>
            <person name="Camino L.P."/>
            <person name="Canovas D."/>
            <person name="Cerda-Olmedo E."/>
            <person name="Cheng J.-F."/>
            <person name="Dominguez A."/>
            <person name="Elias M."/>
            <person name="Eslava A.P."/>
            <person name="Glaser F."/>
            <person name="Grimwood J."/>
            <person name="Gutierrez G."/>
            <person name="Heitman J."/>
            <person name="Henrissat B."/>
            <person name="Iturriaga E.A."/>
            <person name="Lang B.F."/>
            <person name="Lavin J.L."/>
            <person name="Lee S."/>
            <person name="Li W."/>
            <person name="Lindquist E."/>
            <person name="Lopez-Garcia S."/>
            <person name="Luque E.M."/>
            <person name="Marcos A.T."/>
            <person name="Martin J."/>
            <person name="McCluskey K."/>
            <person name="Medina H.R."/>
            <person name="Miralles-Duran A."/>
            <person name="Miyazaki A."/>
            <person name="Munoz-Torres E."/>
            <person name="Oguiza J.A."/>
            <person name="Ohm R."/>
            <person name="Olmedo M."/>
            <person name="Orejas M."/>
            <person name="Ortiz-Castellanos L."/>
            <person name="Pisabarro A.G."/>
            <person name="Rodriguez-Romero J."/>
            <person name="Ruiz-Herrera J."/>
            <person name="Ruiz-Vazquez R."/>
            <person name="Sanz C."/>
            <person name="Schackwitz W."/>
            <person name="Schmutz J."/>
            <person name="Shahriari M."/>
            <person name="Shelest E."/>
            <person name="Silva-Franco F."/>
            <person name="Soanes D."/>
            <person name="Syed K."/>
            <person name="Tagua V.G."/>
            <person name="Talbot N.J."/>
            <person name="Thon M."/>
            <person name="De vries R.P."/>
            <person name="Wiebenga A."/>
            <person name="Yadav J.S."/>
            <person name="Braun E.L."/>
            <person name="Baker S."/>
            <person name="Garre V."/>
            <person name="Horwitz B."/>
            <person name="Torres-Martinez S."/>
            <person name="Idnurm A."/>
            <person name="Herrera-Estrella A."/>
            <person name="Gabaldon T."/>
            <person name="Grigoriev I.V."/>
        </authorList>
    </citation>
    <scope>NUCLEOTIDE SEQUENCE [LARGE SCALE GENOMIC DNA]</scope>
    <source>
        <strain evidence="5">NRRL 1555(-)</strain>
    </source>
</reference>
<dbReference type="Proteomes" id="UP000077315">
    <property type="component" value="Unassembled WGS sequence"/>
</dbReference>
<keyword evidence="2" id="KW-0812">Transmembrane</keyword>
<feature type="transmembrane region" description="Helical" evidence="2">
    <location>
        <begin position="1978"/>
        <end position="2000"/>
    </location>
</feature>
<dbReference type="SUPFAM" id="SSF52087">
    <property type="entry name" value="CRAL/TRIO domain"/>
    <property type="match status" value="1"/>
</dbReference>
<feature type="domain" description="CRAL-TRIO" evidence="3">
    <location>
        <begin position="101"/>
        <end position="256"/>
    </location>
</feature>
<dbReference type="SMART" id="SM00516">
    <property type="entry name" value="SEC14"/>
    <property type="match status" value="1"/>
</dbReference>
<accession>A0A162PLB4</accession>
<dbReference type="PANTHER" id="PTHR46590:SF4">
    <property type="entry name" value="CRAL-TRIO DOMAIN-CONTAINING PROTEIN"/>
    <property type="match status" value="1"/>
</dbReference>
<evidence type="ECO:0000256" key="1">
    <source>
        <dbReference type="SAM" id="MobiDB-lite"/>
    </source>
</evidence>
<dbReference type="CDD" id="cd00170">
    <property type="entry name" value="SEC14"/>
    <property type="match status" value="1"/>
</dbReference>
<keyword evidence="2" id="KW-0472">Membrane</keyword>
<dbReference type="InterPro" id="IPR036273">
    <property type="entry name" value="CRAL/TRIO_N_dom_sf"/>
</dbReference>
<organism evidence="4 5">
    <name type="scientific">Phycomyces blakesleeanus (strain ATCC 8743b / DSM 1359 / FGSC 10004 / NBRC 33097 / NRRL 1555)</name>
    <dbReference type="NCBI Taxonomy" id="763407"/>
    <lineage>
        <taxon>Eukaryota</taxon>
        <taxon>Fungi</taxon>
        <taxon>Fungi incertae sedis</taxon>
        <taxon>Mucoromycota</taxon>
        <taxon>Mucoromycotina</taxon>
        <taxon>Mucoromycetes</taxon>
        <taxon>Mucorales</taxon>
        <taxon>Phycomycetaceae</taxon>
        <taxon>Phycomyces</taxon>
    </lineage>
</organism>
<evidence type="ECO:0000313" key="4">
    <source>
        <dbReference type="EMBL" id="OAD69986.1"/>
    </source>
</evidence>
<protein>
    <recommendedName>
        <fullName evidence="3">CRAL-TRIO domain-containing protein</fullName>
    </recommendedName>
</protein>
<dbReference type="Pfam" id="PF00650">
    <property type="entry name" value="CRAL_TRIO"/>
    <property type="match status" value="1"/>
</dbReference>
<dbReference type="InParanoid" id="A0A162PLB4"/>
<sequence length="2035" mass="229432">MSAHIALFNDEFLRHANTIEKLSSRLQADLDLFDLSPYEMQDCDSYVKDRVTLFQFLRASRFNPQIAHEQLLDTVRWRIKMSIGKLSYHHFPAYFDTPCIVFDKVDRMGRPVIVLYPRNFPLSGTTTAAQSSIGSLTCLLMEVTRQYMHDLSQLHQESKHITNLISQCIILVDMSEAPFIPVNAELINYIRDILDKRFPGSIKAVHVLNFALAYQGLWQMVKFLLSDDLKHIIRFNSENELQKIMAEEDLERILGSIGSNPWVEKSEEVWKKYGYHPDIVPPKKKSRISIRDLFPEPPSSLNHIPDSLPDITNRSPRTEDITEKSGEPKENAIVNEPRKDTDLDNDQTLDGLDAENNSSIISLTSNRLLISQNINTNSDSETYTAAPGQEDQSKSLIRLTGAQNNDLGALQKLELERQPLNTYNEILEKHPYQKLASTCTYAQNTTLSKVNQYKEDSVGDSDRLDLVKVKGQSLDQVLEFTDTSINIETCITDEAIVIQLIEEDISDTETYIESDLHNTRTSEILLNDSDMLVKNNSSLLYEDSTPSNEIDDVELSMLSEVTYNDETSFVELLLDSDSVKSVNESITLPSKPYVTDNNIKTKSSSLESPDQNYNSVVCPSPTITYEAIEGFNSTPALAYQQSNTLRTNEFDEPLKHTVTEHIDSCDSDSDTHKINISPLNITTTEFPAIAKHDSTQTNSLEVDLGQTENVWNIIPDFSKAREAQKSLQENLVEILARIEDLDSPNQIECMGTYVTNEDRLTEHIINICSDEYEEYTTPILPTKKYDTNVEEYDDIFNKSLVLFDEKNHKIHENSIDSSPCVDQRDESNVAEYLDYIPSKDIMATIASVNSETLSIFADENELSRLVNGAYENVIEEKTLVCNIFPEKPSIIEIMDSFNDTPAVKALTDMIASIDDMLTGNDDTKDTPCNISSDTSAIFKDRKLSTLEPIEEEEAEVNKENDETLETEDLSNVGTDIKYHPTMSKSIIKKRPVDKTALPNEIKPFVPEVNNGGMLRIEDSTNCVSDTISSKTSDDSLSLVYKTHKEESLAAGSEICALIESDCKGLEKCSKYVSSYGELAVALSNVSNFLDLFTEDGFDKNDYTTPKKFYNRVDLIQNNEGDLINSSKTKPYDYSKSLDLETYDNEIETLLNITYDSPYIINKRKDIYGDYMCSSTYADKTAELNNSTYTSPRSEKEEYYTYSNYTDEITLMMKISYEVTRSTKEEKITRSECFDYNTYTKEILAMANISYEAPKVKNEGITCFKDLDSISYAEEAATMMNIKFNVSSSVKNETYGYSISPYSNILADEIKTMMNITYDLPLLVKEQTILPGSPGLDTFIAEVGVMMKIEYDIPYSAKKKCFPYPTFADTNMYEDEVVLLMNISYDNPESSEANRAIPSSRHVSRNCADEIDIKMKIMSYIQSQAAEGINSMDNDSITTYEDEKDFLLAITSNTILLDKATQTLADSAELNINKEEIYFETTPTHGTEITNKESTPDKTMNFNLNSYTDEVPILQSIQYDSSTFDEHIITVNSKDMEPDFDSESKDICENTNNYTNTSKALVTDILSVSYIKSCSEATPNTVTLKSTVELDNKIVGTSQNHNEKSRIEELFKTNTICEEKYKENDTTKMVTMNDPGVGDVNIGENNACEANVSEENYSERYGLSTRSVLEEKLEASIICVNARLDSGSKETTREPSAPATGIYDQRMSFMKSFLVPENGVLLSPSDTQERLESHSSASSVSKKKSTSQRPDLFNTTHVVTEVDCPSGVRLSGDMLRIKDSRKEPVSVRQDILPINLLTGPLPLPSPQPSPRMTFTRALLNTSGTTSVAIAMPLTHISNRTSDYAAITEVDMSTSSHSDSSNPNICGPLWPIVRTPMPFTTWLGIYTGITVYKSFIHTHYKTKETLKDCKCLQRVSSRNKNIHQVANSDPRFQSRSLPTRLRRASFFQTRLPTMFIWPYGSTVLDVTKRIVRATYPRYSLVYWIMLYICIRGPVEFGLSRLISQSVESPKRVATITLSIAATITAITSSSLAYFANP</sequence>
<keyword evidence="2" id="KW-1133">Transmembrane helix</keyword>
<evidence type="ECO:0000259" key="3">
    <source>
        <dbReference type="PROSITE" id="PS50191"/>
    </source>
</evidence>
<dbReference type="InterPro" id="IPR036865">
    <property type="entry name" value="CRAL-TRIO_dom_sf"/>
</dbReference>
<dbReference type="SUPFAM" id="SSF46938">
    <property type="entry name" value="CRAL/TRIO N-terminal domain"/>
    <property type="match status" value="1"/>
</dbReference>
<feature type="transmembrane region" description="Helical" evidence="2">
    <location>
        <begin position="2012"/>
        <end position="2033"/>
    </location>
</feature>
<dbReference type="RefSeq" id="XP_018288026.1">
    <property type="nucleotide sequence ID" value="XM_018436713.1"/>
</dbReference>
<name>A0A162PLB4_PHYB8</name>
<feature type="region of interest" description="Disordered" evidence="1">
    <location>
        <begin position="295"/>
        <end position="353"/>
    </location>
</feature>
<dbReference type="PROSITE" id="PS50191">
    <property type="entry name" value="CRAL_TRIO"/>
    <property type="match status" value="1"/>
</dbReference>
<dbReference type="InterPro" id="IPR052432">
    <property type="entry name" value="PITP/CRAL-TRIO"/>
</dbReference>
<dbReference type="OrthoDB" id="75724at2759"/>
<dbReference type="EMBL" id="KV440990">
    <property type="protein sequence ID" value="OAD69986.1"/>
    <property type="molecule type" value="Genomic_DNA"/>
</dbReference>
<dbReference type="PANTHER" id="PTHR46590">
    <property type="entry name" value="PHOSPHATIDYLINOSITOL TRANSFER PROTEIN CSR1-RELATED"/>
    <property type="match status" value="1"/>
</dbReference>
<feature type="region of interest" description="Disordered" evidence="1">
    <location>
        <begin position="1724"/>
        <end position="1751"/>
    </location>
</feature>
<proteinExistence type="predicted"/>
<dbReference type="Gene3D" id="3.40.525.10">
    <property type="entry name" value="CRAL-TRIO lipid binding domain"/>
    <property type="match status" value="1"/>
</dbReference>
<gene>
    <name evidence="4" type="ORF">PHYBLDRAFT_172001</name>
</gene>
<keyword evidence="5" id="KW-1185">Reference proteome</keyword>
<evidence type="ECO:0000313" key="5">
    <source>
        <dbReference type="Proteomes" id="UP000077315"/>
    </source>
</evidence>